<dbReference type="InterPro" id="IPR033756">
    <property type="entry name" value="YlxH/NBP35"/>
</dbReference>
<dbReference type="EMBL" id="JBHTOP010000022">
    <property type="protein sequence ID" value="MFD1672045.1"/>
    <property type="molecule type" value="Genomic_DNA"/>
</dbReference>
<keyword evidence="2" id="KW-0547">Nucleotide-binding</keyword>
<keyword evidence="6" id="KW-0418">Kinase</keyword>
<comment type="pathway">
    <text evidence="1">Capsule biogenesis; capsule polysaccharide biosynthesis.</text>
</comment>
<keyword evidence="6" id="KW-0808">Transferase</keyword>
<dbReference type="PANTHER" id="PTHR32309:SF13">
    <property type="entry name" value="FERRIC ENTEROBACTIN TRANSPORT PROTEIN FEPE"/>
    <property type="match status" value="1"/>
</dbReference>
<dbReference type="SUPFAM" id="SSF52540">
    <property type="entry name" value="P-loop containing nucleoside triphosphate hydrolases"/>
    <property type="match status" value="1"/>
</dbReference>
<dbReference type="PANTHER" id="PTHR32309">
    <property type="entry name" value="TYROSINE-PROTEIN KINASE"/>
    <property type="match status" value="1"/>
</dbReference>
<evidence type="ECO:0000256" key="4">
    <source>
        <dbReference type="ARBA" id="ARBA00022903"/>
    </source>
</evidence>
<keyword evidence="5" id="KW-0270">Exopolysaccharide synthesis</keyword>
<evidence type="ECO:0000313" key="6">
    <source>
        <dbReference type="EMBL" id="MFD1672045.1"/>
    </source>
</evidence>
<sequence length="236" mass="25628">MCAKVTKQQPLSGVQLVTILEPTATISEQFRTIRTNIQFSQVAQKLTVIMITSAKKSEGKSTVSANLAVTWANQGQSTLLVDADLRRPTVHKTFQLSNQYGLTSLLTTDNTLDYTATMQATMVENLYVMPSGPIPPNPSELLNTSRMNQVIADLKQNFDFVIFDVPPVGVVSDAQIMGTKVDGTVLVVPQGIALKNSVVQAKAALENVHAKILGVVMNRVNSTEDKYYGGYYGSDS</sequence>
<name>A0ABW4J7Y4_9LACO</name>
<evidence type="ECO:0000256" key="5">
    <source>
        <dbReference type="ARBA" id="ARBA00023169"/>
    </source>
</evidence>
<evidence type="ECO:0000313" key="7">
    <source>
        <dbReference type="Proteomes" id="UP001597267"/>
    </source>
</evidence>
<evidence type="ECO:0000256" key="2">
    <source>
        <dbReference type="ARBA" id="ARBA00022741"/>
    </source>
</evidence>
<keyword evidence="4" id="KW-0972">Capsule biogenesis/degradation</keyword>
<evidence type="ECO:0000256" key="1">
    <source>
        <dbReference type="ARBA" id="ARBA00005132"/>
    </source>
</evidence>
<dbReference type="NCBIfam" id="TIGR01007">
    <property type="entry name" value="eps_fam"/>
    <property type="match status" value="1"/>
</dbReference>
<dbReference type="RefSeq" id="WP_125715235.1">
    <property type="nucleotide sequence ID" value="NZ_JBHTOP010000022.1"/>
</dbReference>
<dbReference type="Gene3D" id="3.40.50.300">
    <property type="entry name" value="P-loop containing nucleotide triphosphate hydrolases"/>
    <property type="match status" value="1"/>
</dbReference>
<dbReference type="InterPro" id="IPR027417">
    <property type="entry name" value="P-loop_NTPase"/>
</dbReference>
<dbReference type="EC" id="2.7.10.2" evidence="6"/>
<gene>
    <name evidence="6" type="ORF">ACFQ5M_08055</name>
</gene>
<organism evidence="6 7">
    <name type="scientific">Agrilactobacillus yilanensis</name>
    <dbReference type="NCBI Taxonomy" id="2485997"/>
    <lineage>
        <taxon>Bacteria</taxon>
        <taxon>Bacillati</taxon>
        <taxon>Bacillota</taxon>
        <taxon>Bacilli</taxon>
        <taxon>Lactobacillales</taxon>
        <taxon>Lactobacillaceae</taxon>
        <taxon>Agrilactobacillus</taxon>
    </lineage>
</organism>
<dbReference type="GO" id="GO:0004715">
    <property type="term" value="F:non-membrane spanning protein tyrosine kinase activity"/>
    <property type="evidence" value="ECO:0007669"/>
    <property type="project" value="UniProtKB-EC"/>
</dbReference>
<keyword evidence="3" id="KW-0067">ATP-binding</keyword>
<comment type="caution">
    <text evidence="6">The sequence shown here is derived from an EMBL/GenBank/DDBJ whole genome shotgun (WGS) entry which is preliminary data.</text>
</comment>
<dbReference type="InterPro" id="IPR005702">
    <property type="entry name" value="Wzc-like_C"/>
</dbReference>
<keyword evidence="7" id="KW-1185">Reference proteome</keyword>
<proteinExistence type="predicted"/>
<evidence type="ECO:0000256" key="3">
    <source>
        <dbReference type="ARBA" id="ARBA00022840"/>
    </source>
</evidence>
<dbReference type="Pfam" id="PF10609">
    <property type="entry name" value="ParA"/>
    <property type="match status" value="1"/>
</dbReference>
<reference evidence="7" key="1">
    <citation type="journal article" date="2019" name="Int. J. Syst. Evol. Microbiol.">
        <title>The Global Catalogue of Microorganisms (GCM) 10K type strain sequencing project: providing services to taxonomists for standard genome sequencing and annotation.</title>
        <authorList>
            <consortium name="The Broad Institute Genomics Platform"/>
            <consortium name="The Broad Institute Genome Sequencing Center for Infectious Disease"/>
            <person name="Wu L."/>
            <person name="Ma J."/>
        </authorList>
    </citation>
    <scope>NUCLEOTIDE SEQUENCE [LARGE SCALE GENOMIC DNA]</scope>
    <source>
        <strain evidence="7">CCM 8896</strain>
    </source>
</reference>
<dbReference type="InterPro" id="IPR050445">
    <property type="entry name" value="Bact_polysacc_biosynth/exp"/>
</dbReference>
<dbReference type="Proteomes" id="UP001597267">
    <property type="component" value="Unassembled WGS sequence"/>
</dbReference>
<accession>A0ABW4J7Y4</accession>
<protein>
    <submittedName>
        <fullName evidence="6">CpsD/CapB family tyrosine-protein kinase</fullName>
        <ecNumber evidence="6">2.7.10.2</ecNumber>
    </submittedName>
</protein>
<dbReference type="CDD" id="cd05387">
    <property type="entry name" value="BY-kinase"/>
    <property type="match status" value="1"/>
</dbReference>